<comment type="caution">
    <text evidence="5">The sequence shown here is derived from an EMBL/GenBank/DDBJ whole genome shotgun (WGS) entry which is preliminary data.</text>
</comment>
<sequence length="193" mass="21452">MATSSSTTHGAPCAACKFLRRKCMPGCVFAPYFPPEEPQRFSNVHKVFGASNVNKLLSELLPGQREDAVNSLAYEAESRIKDPVYGCVGVISVLQRQVHRLQKELDATRAELLRYVCGDLPPDRIPLVVSNARAYFHHSQQQQQHQHQQLQAHSFDSQSLTALWNCSTGSATSGDINQREGPEEGTLRVDPHI</sequence>
<dbReference type="AlphaFoldDB" id="A0A835PY71"/>
<comment type="similarity">
    <text evidence="1">Belongs to the LOB domain-containing protein family.</text>
</comment>
<dbReference type="Pfam" id="PF03195">
    <property type="entry name" value="LOB"/>
    <property type="match status" value="1"/>
</dbReference>
<accession>A0A835PY71</accession>
<dbReference type="PANTHER" id="PTHR31301:SF91">
    <property type="entry name" value="PROTEIN LATERAL ORGAN BOUNDARIES"/>
    <property type="match status" value="1"/>
</dbReference>
<dbReference type="Proteomes" id="UP000636800">
    <property type="component" value="Chromosome 12"/>
</dbReference>
<dbReference type="OrthoDB" id="1926568at2759"/>
<dbReference type="EMBL" id="JADCNL010000012">
    <property type="protein sequence ID" value="KAG0457978.1"/>
    <property type="molecule type" value="Genomic_DNA"/>
</dbReference>
<evidence type="ECO:0000313" key="7">
    <source>
        <dbReference type="Proteomes" id="UP000639772"/>
    </source>
</evidence>
<protein>
    <recommendedName>
        <fullName evidence="3">LOB domain-containing protein</fullName>
    </recommendedName>
</protein>
<evidence type="ECO:0000259" key="3">
    <source>
        <dbReference type="PROSITE" id="PS50891"/>
    </source>
</evidence>
<evidence type="ECO:0000313" key="5">
    <source>
        <dbReference type="EMBL" id="KAG0459719.1"/>
    </source>
</evidence>
<feature type="domain" description="LOB" evidence="3">
    <location>
        <begin position="11"/>
        <end position="112"/>
    </location>
</feature>
<dbReference type="InterPro" id="IPR004883">
    <property type="entry name" value="LOB"/>
</dbReference>
<evidence type="ECO:0000313" key="6">
    <source>
        <dbReference type="Proteomes" id="UP000636800"/>
    </source>
</evidence>
<organism evidence="5 7">
    <name type="scientific">Vanilla planifolia</name>
    <name type="common">Vanilla</name>
    <dbReference type="NCBI Taxonomy" id="51239"/>
    <lineage>
        <taxon>Eukaryota</taxon>
        <taxon>Viridiplantae</taxon>
        <taxon>Streptophyta</taxon>
        <taxon>Embryophyta</taxon>
        <taxon>Tracheophyta</taxon>
        <taxon>Spermatophyta</taxon>
        <taxon>Magnoliopsida</taxon>
        <taxon>Liliopsida</taxon>
        <taxon>Asparagales</taxon>
        <taxon>Orchidaceae</taxon>
        <taxon>Vanilloideae</taxon>
        <taxon>Vanilleae</taxon>
        <taxon>Vanilla</taxon>
    </lineage>
</organism>
<evidence type="ECO:0000256" key="1">
    <source>
        <dbReference type="ARBA" id="ARBA00005474"/>
    </source>
</evidence>
<reference evidence="6 7" key="1">
    <citation type="journal article" date="2020" name="Nat. Food">
        <title>A phased Vanilla planifolia genome enables genetic improvement of flavour and production.</title>
        <authorList>
            <person name="Hasing T."/>
            <person name="Tang H."/>
            <person name="Brym M."/>
            <person name="Khazi F."/>
            <person name="Huang T."/>
            <person name="Chambers A.H."/>
        </authorList>
    </citation>
    <scope>NUCLEOTIDE SEQUENCE [LARGE SCALE GENOMIC DNA]</scope>
    <source>
        <tissue evidence="5">Leaf</tissue>
    </source>
</reference>
<evidence type="ECO:0000313" key="4">
    <source>
        <dbReference type="EMBL" id="KAG0457978.1"/>
    </source>
</evidence>
<dbReference type="PANTHER" id="PTHR31301">
    <property type="entry name" value="LOB DOMAIN-CONTAINING PROTEIN 4-RELATED"/>
    <property type="match status" value="1"/>
</dbReference>
<dbReference type="EMBL" id="JADCNM010000012">
    <property type="protein sequence ID" value="KAG0459719.1"/>
    <property type="molecule type" value="Genomic_DNA"/>
</dbReference>
<name>A0A835PY71_VANPL</name>
<dbReference type="PROSITE" id="PS50891">
    <property type="entry name" value="LOB"/>
    <property type="match status" value="1"/>
</dbReference>
<proteinExistence type="inferred from homology"/>
<feature type="compositionally biased region" description="Basic and acidic residues" evidence="2">
    <location>
        <begin position="177"/>
        <end position="193"/>
    </location>
</feature>
<dbReference type="Proteomes" id="UP000639772">
    <property type="component" value="Chromosome 12"/>
</dbReference>
<gene>
    <name evidence="5" type="ORF">HPP92_022847</name>
    <name evidence="4" type="ORF">HPP92_023135</name>
</gene>
<keyword evidence="6" id="KW-1185">Reference proteome</keyword>
<feature type="region of interest" description="Disordered" evidence="2">
    <location>
        <begin position="170"/>
        <end position="193"/>
    </location>
</feature>
<evidence type="ECO:0000256" key="2">
    <source>
        <dbReference type="SAM" id="MobiDB-lite"/>
    </source>
</evidence>